<evidence type="ECO:0000313" key="1">
    <source>
        <dbReference type="EMBL" id="MCQ8194670.1"/>
    </source>
</evidence>
<sequence>MIPPLWTPPCRCRRPRPMWLTRRATEDDLLHYPLYVVTQFAPPAALELPGGGEDQ</sequence>
<accession>A0ABT1VD51</accession>
<reference evidence="1 2" key="1">
    <citation type="submission" date="2022-07" db="EMBL/GenBank/DDBJ databases">
        <authorList>
            <person name="Phongsopitanun W."/>
            <person name="Tanasupawat S."/>
        </authorList>
    </citation>
    <scope>NUCLEOTIDE SEQUENCE [LARGE SCALE GENOMIC DNA]</scope>
    <source>
        <strain evidence="1 2">RCU-064</strain>
    </source>
</reference>
<dbReference type="Proteomes" id="UP001204746">
    <property type="component" value="Unassembled WGS sequence"/>
</dbReference>
<protein>
    <submittedName>
        <fullName evidence="1">Uncharacterized protein</fullName>
    </submittedName>
</protein>
<proteinExistence type="predicted"/>
<dbReference type="RefSeq" id="WP_256655432.1">
    <property type="nucleotide sequence ID" value="NZ_JANIAA010000051.1"/>
</dbReference>
<name>A0ABT1VD51_9ACTN</name>
<keyword evidence="2" id="KW-1185">Reference proteome</keyword>
<dbReference type="EMBL" id="JANIAA010000051">
    <property type="protein sequence ID" value="MCQ8194670.1"/>
    <property type="molecule type" value="Genomic_DNA"/>
</dbReference>
<evidence type="ECO:0000313" key="2">
    <source>
        <dbReference type="Proteomes" id="UP001204746"/>
    </source>
</evidence>
<gene>
    <name evidence="1" type="ORF">NP777_41875</name>
</gene>
<comment type="caution">
    <text evidence="1">The sequence shown here is derived from an EMBL/GenBank/DDBJ whole genome shotgun (WGS) entry which is preliminary data.</text>
</comment>
<organism evidence="1 2">
    <name type="scientific">Streptomyces rugosispiralis</name>
    <dbReference type="NCBI Taxonomy" id="2967341"/>
    <lineage>
        <taxon>Bacteria</taxon>
        <taxon>Bacillati</taxon>
        <taxon>Actinomycetota</taxon>
        <taxon>Actinomycetes</taxon>
        <taxon>Kitasatosporales</taxon>
        <taxon>Streptomycetaceae</taxon>
        <taxon>Streptomyces</taxon>
    </lineage>
</organism>